<gene>
    <name evidence="3" type="ORF">H7E68_16145</name>
</gene>
<organism evidence="3 4">
    <name type="scientific">Clostridium gasigenes</name>
    <dbReference type="NCBI Taxonomy" id="94869"/>
    <lineage>
        <taxon>Bacteria</taxon>
        <taxon>Bacillati</taxon>
        <taxon>Bacillota</taxon>
        <taxon>Clostridia</taxon>
        <taxon>Eubacteriales</taxon>
        <taxon>Clostridiaceae</taxon>
        <taxon>Clostridium</taxon>
    </lineage>
</organism>
<accession>A0A7X0VS99</accession>
<dbReference type="Proteomes" id="UP000585258">
    <property type="component" value="Unassembled WGS sequence"/>
</dbReference>
<dbReference type="Pfam" id="PF10543">
    <property type="entry name" value="ORF6N"/>
    <property type="match status" value="1"/>
</dbReference>
<dbReference type="AlphaFoldDB" id="A0A7X0VS99"/>
<protein>
    <submittedName>
        <fullName evidence="3">ORF6C domain-containing protein</fullName>
    </submittedName>
</protein>
<dbReference type="InterPro" id="IPR018873">
    <property type="entry name" value="KilA-N_DNA-bd_domain"/>
</dbReference>
<evidence type="ECO:0000259" key="1">
    <source>
        <dbReference type="Pfam" id="PF10543"/>
    </source>
</evidence>
<evidence type="ECO:0000259" key="2">
    <source>
        <dbReference type="Pfam" id="PF10552"/>
    </source>
</evidence>
<feature type="domain" description="KilA-N DNA-binding" evidence="1">
    <location>
        <begin position="6"/>
        <end position="90"/>
    </location>
</feature>
<reference evidence="3 4" key="1">
    <citation type="submission" date="2020-08" db="EMBL/GenBank/DDBJ databases">
        <title>Clostridia isolated from Swiss meat.</title>
        <authorList>
            <person name="Wambui J."/>
            <person name="Stevens M.J.A."/>
            <person name="Stephan R."/>
        </authorList>
    </citation>
    <scope>NUCLEOTIDE SEQUENCE [LARGE SCALE GENOMIC DNA]</scope>
    <source>
        <strain evidence="3 4">CM001</strain>
    </source>
</reference>
<comment type="caution">
    <text evidence="3">The sequence shown here is derived from an EMBL/GenBank/DDBJ whole genome shotgun (WGS) entry which is preliminary data.</text>
</comment>
<evidence type="ECO:0000313" key="4">
    <source>
        <dbReference type="Proteomes" id="UP000585258"/>
    </source>
</evidence>
<sequence>MNKLVPVEFKKQRIITTKIMAESFGTEDKIISNNFNRNTNRFTEGKHYYKLDGEELKAFKTNHLNDEPSMLRVNCLYLWTERGVARHAKILDTDEAWEVYEELEENYFKAQGSKQLSPMDQLKLQYQVLEVHEEKLNEVSEKVIYLEGAMTIDHGQAVNIKLAVDLKVRRLCCGSESNAYLNKELKSKIYRFVWKSIKEYFNVTAYHNLLRKDMEEATKYISNLTLQGGTLREVQQENSQMCLEV</sequence>
<evidence type="ECO:0000313" key="3">
    <source>
        <dbReference type="EMBL" id="MBB6716237.1"/>
    </source>
</evidence>
<proteinExistence type="predicted"/>
<dbReference type="EMBL" id="JACKWY010000012">
    <property type="protein sequence ID" value="MBB6716237.1"/>
    <property type="molecule type" value="Genomic_DNA"/>
</dbReference>
<feature type="domain" description="ORF6C" evidence="2">
    <location>
        <begin position="121"/>
        <end position="233"/>
    </location>
</feature>
<dbReference type="RefSeq" id="WP_185165302.1">
    <property type="nucleotide sequence ID" value="NZ_JACKWY010000012.1"/>
</dbReference>
<name>A0A7X0VS99_9CLOT</name>
<dbReference type="Pfam" id="PF10552">
    <property type="entry name" value="ORF6C"/>
    <property type="match status" value="1"/>
</dbReference>
<dbReference type="InterPro" id="IPR018878">
    <property type="entry name" value="ORF6C_dom"/>
</dbReference>